<evidence type="ECO:0000313" key="2">
    <source>
        <dbReference type="EMBL" id="KAJ9567028.1"/>
    </source>
</evidence>
<dbReference type="PANTHER" id="PTHR43383">
    <property type="entry name" value="NODULIN 6"/>
    <property type="match status" value="1"/>
</dbReference>
<keyword evidence="3" id="KW-1185">Reference proteome</keyword>
<dbReference type="EMBL" id="JARYMX010000001">
    <property type="protein sequence ID" value="KAJ9567028.1"/>
    <property type="molecule type" value="Genomic_DNA"/>
</dbReference>
<dbReference type="InterPro" id="IPR043502">
    <property type="entry name" value="DNA/RNA_pol_sf"/>
</dbReference>
<comment type="caution">
    <text evidence="2">The sequence shown here is derived from an EMBL/GenBank/DDBJ whole genome shotgun (WGS) entry which is preliminary data.</text>
</comment>
<dbReference type="Proteomes" id="UP001172457">
    <property type="component" value="Chromosome 1"/>
</dbReference>
<gene>
    <name evidence="2" type="ORF">OSB04_002994</name>
</gene>
<protein>
    <recommendedName>
        <fullName evidence="1">Reverse transcriptase Ty1/copia-type domain-containing protein</fullName>
    </recommendedName>
</protein>
<reference evidence="2" key="1">
    <citation type="submission" date="2023-03" db="EMBL/GenBank/DDBJ databases">
        <title>Chromosome-scale reference genome and RAD-based genetic map of yellow starthistle (Centaurea solstitialis) reveal putative structural variation and QTLs associated with invader traits.</title>
        <authorList>
            <person name="Reatini B."/>
            <person name="Cang F.A."/>
            <person name="Jiang Q."/>
            <person name="Mckibben M.T.W."/>
            <person name="Barker M.S."/>
            <person name="Rieseberg L.H."/>
            <person name="Dlugosch K.M."/>
        </authorList>
    </citation>
    <scope>NUCLEOTIDE SEQUENCE</scope>
    <source>
        <strain evidence="2">CAN-66</strain>
        <tissue evidence="2">Leaf</tissue>
    </source>
</reference>
<evidence type="ECO:0000259" key="1">
    <source>
        <dbReference type="Pfam" id="PF07727"/>
    </source>
</evidence>
<dbReference type="AlphaFoldDB" id="A0AA38TTZ2"/>
<evidence type="ECO:0000313" key="3">
    <source>
        <dbReference type="Proteomes" id="UP001172457"/>
    </source>
</evidence>
<proteinExistence type="predicted"/>
<name>A0AA38TTZ2_9ASTR</name>
<dbReference type="InterPro" id="IPR013103">
    <property type="entry name" value="RVT_2"/>
</dbReference>
<sequence length="233" mass="26860">MILQEHHFPIYLLPFAKNLDTAPLTHGILKHFLRKNVLLAFVGYLHHLKAQLVAKGYSQAYDIDYDETFSPVAKMSSVRICIALAAIHHWSLHQLDVKNAFLNGVLEQEVYMEQPLRFIVKDKASKVCMLRRSLYALKQSPRVWFCRFSSVMGEFGMVRSASDYSMFFRHTQGKRIIIVVYVDVIIITGDDEVGITELKQFLRSQFQISYLGRLRYFLGIEVSLSPQGILLSQ</sequence>
<dbReference type="SUPFAM" id="SSF56672">
    <property type="entry name" value="DNA/RNA polymerases"/>
    <property type="match status" value="1"/>
</dbReference>
<dbReference type="Pfam" id="PF07727">
    <property type="entry name" value="RVT_2"/>
    <property type="match status" value="1"/>
</dbReference>
<dbReference type="PANTHER" id="PTHR43383:SF2">
    <property type="entry name" value="AMIDOHYDROLASE 2 FAMILY PROTEIN"/>
    <property type="match status" value="1"/>
</dbReference>
<organism evidence="2 3">
    <name type="scientific">Centaurea solstitialis</name>
    <name type="common">yellow star-thistle</name>
    <dbReference type="NCBI Taxonomy" id="347529"/>
    <lineage>
        <taxon>Eukaryota</taxon>
        <taxon>Viridiplantae</taxon>
        <taxon>Streptophyta</taxon>
        <taxon>Embryophyta</taxon>
        <taxon>Tracheophyta</taxon>
        <taxon>Spermatophyta</taxon>
        <taxon>Magnoliopsida</taxon>
        <taxon>eudicotyledons</taxon>
        <taxon>Gunneridae</taxon>
        <taxon>Pentapetalae</taxon>
        <taxon>asterids</taxon>
        <taxon>campanulids</taxon>
        <taxon>Asterales</taxon>
        <taxon>Asteraceae</taxon>
        <taxon>Carduoideae</taxon>
        <taxon>Cardueae</taxon>
        <taxon>Centaureinae</taxon>
        <taxon>Centaurea</taxon>
    </lineage>
</organism>
<feature type="domain" description="Reverse transcriptase Ty1/copia-type" evidence="1">
    <location>
        <begin position="48"/>
        <end position="233"/>
    </location>
</feature>
<accession>A0AA38TTZ2</accession>